<evidence type="ECO:0000313" key="12">
    <source>
        <dbReference type="EMBL" id="KAH0898161.1"/>
    </source>
</evidence>
<keyword evidence="4" id="KW-0732">Signal</keyword>
<protein>
    <recommendedName>
        <fullName evidence="14">Replication factor A C-terminal domain-containing protein</fullName>
    </recommendedName>
</protein>
<feature type="region of interest" description="Disordered" evidence="8">
    <location>
        <begin position="111"/>
        <end position="134"/>
    </location>
</feature>
<evidence type="ECO:0000259" key="10">
    <source>
        <dbReference type="Pfam" id="PF05922"/>
    </source>
</evidence>
<feature type="domain" description="Peptidase S8/S53" evidence="9">
    <location>
        <begin position="69"/>
        <end position="174"/>
    </location>
</feature>
<evidence type="ECO:0000259" key="9">
    <source>
        <dbReference type="Pfam" id="PF00082"/>
    </source>
</evidence>
<dbReference type="Pfam" id="PF00082">
    <property type="entry name" value="Peptidase_S8"/>
    <property type="match status" value="1"/>
</dbReference>
<evidence type="ECO:0000256" key="2">
    <source>
        <dbReference type="ARBA" id="ARBA00011073"/>
    </source>
</evidence>
<evidence type="ECO:0000256" key="3">
    <source>
        <dbReference type="ARBA" id="ARBA00022723"/>
    </source>
</evidence>
<dbReference type="Gene3D" id="2.40.50.140">
    <property type="entry name" value="Nucleic acid-binding proteins"/>
    <property type="match status" value="2"/>
</dbReference>
<evidence type="ECO:0000256" key="4">
    <source>
        <dbReference type="ARBA" id="ARBA00022729"/>
    </source>
</evidence>
<dbReference type="Gene3D" id="3.30.70.80">
    <property type="entry name" value="Peptidase S8 propeptide/proteinase inhibitor I9"/>
    <property type="match status" value="1"/>
</dbReference>
<dbReference type="InterPro" id="IPR000209">
    <property type="entry name" value="Peptidase_S8/S53_dom"/>
</dbReference>
<evidence type="ECO:0008006" key="14">
    <source>
        <dbReference type="Google" id="ProtNLM"/>
    </source>
</evidence>
<comment type="similarity">
    <text evidence="1">Belongs to the replication factor A protein 1 family.</text>
</comment>
<accession>A0ABQ8B1K4</accession>
<feature type="domain" description="Inhibitor I9" evidence="10">
    <location>
        <begin position="1"/>
        <end position="42"/>
    </location>
</feature>
<keyword evidence="6" id="KW-0862">Zinc</keyword>
<dbReference type="PANTHER" id="PTHR10795">
    <property type="entry name" value="PROPROTEIN CONVERTASE SUBTILISIN/KEXIN"/>
    <property type="match status" value="1"/>
</dbReference>
<dbReference type="SUPFAM" id="SSF52743">
    <property type="entry name" value="Subtilisin-like"/>
    <property type="match status" value="1"/>
</dbReference>
<keyword evidence="5" id="KW-0863">Zinc-finger</keyword>
<organism evidence="12 13">
    <name type="scientific">Brassica napus</name>
    <name type="common">Rape</name>
    <dbReference type="NCBI Taxonomy" id="3708"/>
    <lineage>
        <taxon>Eukaryota</taxon>
        <taxon>Viridiplantae</taxon>
        <taxon>Streptophyta</taxon>
        <taxon>Embryophyta</taxon>
        <taxon>Tracheophyta</taxon>
        <taxon>Spermatophyta</taxon>
        <taxon>Magnoliopsida</taxon>
        <taxon>eudicotyledons</taxon>
        <taxon>Gunneridae</taxon>
        <taxon>Pentapetalae</taxon>
        <taxon>rosids</taxon>
        <taxon>malvids</taxon>
        <taxon>Brassicales</taxon>
        <taxon>Brassicaceae</taxon>
        <taxon>Brassiceae</taxon>
        <taxon>Brassica</taxon>
    </lineage>
</organism>
<name>A0ABQ8B1K4_BRANA</name>
<dbReference type="Proteomes" id="UP000824890">
    <property type="component" value="Unassembled WGS sequence"/>
</dbReference>
<feature type="domain" description="Replication factor A C-terminal" evidence="11">
    <location>
        <begin position="476"/>
        <end position="615"/>
    </location>
</feature>
<evidence type="ECO:0000256" key="7">
    <source>
        <dbReference type="ARBA" id="ARBA00023125"/>
    </source>
</evidence>
<comment type="similarity">
    <text evidence="2">Belongs to the peptidase S8 family.</text>
</comment>
<dbReference type="InterPro" id="IPR010259">
    <property type="entry name" value="S8pro/Inhibitor_I9"/>
</dbReference>
<dbReference type="InterPro" id="IPR045051">
    <property type="entry name" value="SBT"/>
</dbReference>
<evidence type="ECO:0000256" key="1">
    <source>
        <dbReference type="ARBA" id="ARBA00005690"/>
    </source>
</evidence>
<dbReference type="InterPro" id="IPR012340">
    <property type="entry name" value="NA-bd_OB-fold"/>
</dbReference>
<dbReference type="InterPro" id="IPR047192">
    <property type="entry name" value="Euk_RPA1_DBD_C"/>
</dbReference>
<feature type="region of interest" description="Disordered" evidence="8">
    <location>
        <begin position="620"/>
        <end position="683"/>
    </location>
</feature>
<evidence type="ECO:0000256" key="8">
    <source>
        <dbReference type="SAM" id="MobiDB-lite"/>
    </source>
</evidence>
<dbReference type="Pfam" id="PF08646">
    <property type="entry name" value="Rep_fac-A_C"/>
    <property type="match status" value="1"/>
</dbReference>
<dbReference type="InterPro" id="IPR036852">
    <property type="entry name" value="Peptidase_S8/S53_dom_sf"/>
</dbReference>
<evidence type="ECO:0000256" key="6">
    <source>
        <dbReference type="ARBA" id="ARBA00022833"/>
    </source>
</evidence>
<evidence type="ECO:0000259" key="11">
    <source>
        <dbReference type="Pfam" id="PF08646"/>
    </source>
</evidence>
<reference evidence="12 13" key="1">
    <citation type="submission" date="2021-05" db="EMBL/GenBank/DDBJ databases">
        <title>Genome Assembly of Synthetic Allotetraploid Brassica napus Reveals Homoeologous Exchanges between Subgenomes.</title>
        <authorList>
            <person name="Davis J.T."/>
        </authorList>
    </citation>
    <scope>NUCLEOTIDE SEQUENCE [LARGE SCALE GENOMIC DNA]</scope>
    <source>
        <strain evidence="13">cv. Da-Ae</strain>
        <tissue evidence="12">Seedling</tissue>
    </source>
</reference>
<gene>
    <name evidence="12" type="ORF">HID58_047729</name>
</gene>
<dbReference type="Gene3D" id="3.40.50.200">
    <property type="entry name" value="Peptidase S8/S53 domain"/>
    <property type="match status" value="1"/>
</dbReference>
<feature type="compositionally biased region" description="Basic and acidic residues" evidence="8">
    <location>
        <begin position="111"/>
        <end position="128"/>
    </location>
</feature>
<keyword evidence="13" id="KW-1185">Reference proteome</keyword>
<comment type="caution">
    <text evidence="12">The sequence shown here is derived from an EMBL/GenBank/DDBJ whole genome shotgun (WGS) entry which is preliminary data.</text>
</comment>
<keyword evidence="7" id="KW-0238">DNA-binding</keyword>
<dbReference type="EMBL" id="JAGKQM010000012">
    <property type="protein sequence ID" value="KAH0898161.1"/>
    <property type="molecule type" value="Genomic_DNA"/>
</dbReference>
<evidence type="ECO:0000313" key="13">
    <source>
        <dbReference type="Proteomes" id="UP000824890"/>
    </source>
</evidence>
<dbReference type="InterPro" id="IPR037045">
    <property type="entry name" value="S8pro/Inhibitor_I9_sf"/>
</dbReference>
<evidence type="ECO:0000256" key="5">
    <source>
        <dbReference type="ARBA" id="ARBA00022771"/>
    </source>
</evidence>
<dbReference type="Pfam" id="PF05922">
    <property type="entry name" value="Inhibitor_I9"/>
    <property type="match status" value="1"/>
</dbReference>
<dbReference type="CDD" id="cd04476">
    <property type="entry name" value="RPA1_DBD_C"/>
    <property type="match status" value="1"/>
</dbReference>
<sequence length="683" mass="75191">MLYTYNSAIHGFSTWLTPQEADSLMTQPCGISVLPEKQYKLHTTRTTLLLGLESLNVQNTALFNAAEASDIVIRVLDTSVCPERKKISDEGYGPIPRSKILHSWLRSKEWTNGRSKESKSPRNDDGHGTHTSSTAVGSIVEGANLLGFANGTARGMGHARVTVYKVYWDGGFQLDDIYLFVFSSSRTIYTPFHITLSSDRKIHTFIMAKQTAILTGEASSPLLFRHVSPGPGDSTMQFRLIHHWEARKNVKGGPGILLGIEMLMIDKEGTLAQGFIGQNRRNQYEEKLERGRIYTLTNFYASNSKVMYHVADQKLSASESIPFQILKPTAISEGIFTMLLATLSWLMANLSMSVQFCAPMMTLLLGYGPVTNVYLWDEAAENFRLKFDASAATPTVLLVTTVNPKRLARKLCLSSMSSSRVFLDEEVDPTKEYLTWLTTNPSATSAVNPVEVVKAETLTISEIAAFIKSQPAKIAYFDCIATIDDVKLGSEWYYIACKDCQTKLNRGPTTLICPKCDNENASAIAKFRVELSVYDNEEQCTFIILGDAGKELTGRKATELIDMYTEENGGDGTEHEVPLPQCLIDTIGQTHKFRIKVSLFNFTSKRISLTVTKIASPAVLPPKNRSAHVPALPLAGSQDNPASSAVDSSVVTESSGGGSSYANSDPNYSIGEQKKAKRSKRNG</sequence>
<dbReference type="SUPFAM" id="SSF50249">
    <property type="entry name" value="Nucleic acid-binding proteins"/>
    <property type="match status" value="1"/>
</dbReference>
<proteinExistence type="inferred from homology"/>
<keyword evidence="3" id="KW-0479">Metal-binding</keyword>
<dbReference type="InterPro" id="IPR013955">
    <property type="entry name" value="Rep_factor-A_C"/>
</dbReference>